<evidence type="ECO:0000313" key="2">
    <source>
        <dbReference type="EMBL" id="SNQ29709.1"/>
    </source>
</evidence>
<keyword evidence="3" id="KW-1185">Reference proteome</keyword>
<proteinExistence type="predicted"/>
<dbReference type="SUPFAM" id="SSF51905">
    <property type="entry name" value="FAD/NAD(P)-binding domain"/>
    <property type="match status" value="1"/>
</dbReference>
<dbReference type="Gene3D" id="3.50.50.60">
    <property type="entry name" value="FAD/NAD(P)-binding domain"/>
    <property type="match status" value="1"/>
</dbReference>
<dbReference type="PANTHER" id="PTHR42923:SF17">
    <property type="entry name" value="AMINE OXIDASE DOMAIN-CONTAINING PROTEIN"/>
    <property type="match status" value="1"/>
</dbReference>
<accession>A0A217EGR8</accession>
<dbReference type="GO" id="GO:0016491">
    <property type="term" value="F:oxidoreductase activity"/>
    <property type="evidence" value="ECO:0007669"/>
    <property type="project" value="InterPro"/>
</dbReference>
<dbReference type="EMBL" id="FZLN01000003">
    <property type="protein sequence ID" value="SNQ29709.1"/>
    <property type="molecule type" value="Genomic_DNA"/>
</dbReference>
<evidence type="ECO:0000259" key="1">
    <source>
        <dbReference type="Pfam" id="PF01593"/>
    </source>
</evidence>
<gene>
    <name evidence="2" type="ORF">SAMN05444584_1673</name>
</gene>
<organism evidence="2 3">
    <name type="scientific">Acinetobacter apis</name>
    <dbReference type="NCBI Taxonomy" id="1229165"/>
    <lineage>
        <taxon>Bacteria</taxon>
        <taxon>Pseudomonadati</taxon>
        <taxon>Pseudomonadota</taxon>
        <taxon>Gammaproteobacteria</taxon>
        <taxon>Moraxellales</taxon>
        <taxon>Moraxellaceae</taxon>
        <taxon>Acinetobacter</taxon>
    </lineage>
</organism>
<dbReference type="InterPro" id="IPR050464">
    <property type="entry name" value="Zeta_carotene_desat/Oxidored"/>
</dbReference>
<dbReference type="RefSeq" id="WP_143218779.1">
    <property type="nucleotide sequence ID" value="NZ_FZLN01000003.1"/>
</dbReference>
<dbReference type="Proteomes" id="UP000243463">
    <property type="component" value="Unassembled WGS sequence"/>
</dbReference>
<reference evidence="3" key="1">
    <citation type="submission" date="2017-06" db="EMBL/GenBank/DDBJ databases">
        <authorList>
            <person name="Varghese N."/>
            <person name="Submissions S."/>
        </authorList>
    </citation>
    <scope>NUCLEOTIDE SEQUENCE [LARGE SCALE GENOMIC DNA]</scope>
    <source>
        <strain evidence="3">ANC 5114</strain>
    </source>
</reference>
<dbReference type="OrthoDB" id="5792777at2"/>
<dbReference type="InterPro" id="IPR036188">
    <property type="entry name" value="FAD/NAD-bd_sf"/>
</dbReference>
<dbReference type="Pfam" id="PF01593">
    <property type="entry name" value="Amino_oxidase"/>
    <property type="match status" value="1"/>
</dbReference>
<sequence length="432" mass="48543">MDIAVIGSGMAGLAAARILKDAGHAVTVFEALPGRGMDSHTLEFDGGIIDVPLRVMNPYLWRNTLSLATHLGIKTYPVRTYMSCSWLFEEKIETWLTTSRAPIGNFPIINNRKGLQQYGVRLVKGMLQLKSALYRFFKSKRQDITLSEFINKNDIEEVFWYGAVMPVLYTVCTCNPQTIGEWPAKPLLVFLQQLTNGDQLLRLQGGTPAFVSKLIDGIEIQSGSPVSKVEIQGEKVFVENQAGYQQHFDRTIVATPTNKLEDFLNKEQFAEDLELLKQFKFEQGDLVIHTDSSVMPPQRKDWSVLSYMMDRKFTKQQFTVWMNSVEPSLVGKEAVFQTWRPVTPIDPKKIVSTVKLSRAVVNGQTVQLNTELQQRQKAVDRKVYFCGSWSCDGLPILESAVTSAMQIAKNLGAPLPFVGLKPKVEIAPELGY</sequence>
<feature type="domain" description="Amine oxidase" evidence="1">
    <location>
        <begin position="10"/>
        <end position="277"/>
    </location>
</feature>
<dbReference type="AlphaFoldDB" id="A0A217EGR8"/>
<name>A0A217EGR8_9GAMM</name>
<evidence type="ECO:0000313" key="3">
    <source>
        <dbReference type="Proteomes" id="UP000243463"/>
    </source>
</evidence>
<dbReference type="InterPro" id="IPR002937">
    <property type="entry name" value="Amino_oxidase"/>
</dbReference>
<protein>
    <submittedName>
        <fullName evidence="2">Predicted NAD/FAD-binding protein</fullName>
    </submittedName>
</protein>
<dbReference type="PANTHER" id="PTHR42923">
    <property type="entry name" value="PROTOPORPHYRINOGEN OXIDASE"/>
    <property type="match status" value="1"/>
</dbReference>